<comment type="caution">
    <text evidence="2">The sequence shown here is derived from an EMBL/GenBank/DDBJ whole genome shotgun (WGS) entry which is preliminary data.</text>
</comment>
<dbReference type="AlphaFoldDB" id="A0A9X1QMN1"/>
<keyword evidence="3" id="KW-1185">Reference proteome</keyword>
<dbReference type="RefSeq" id="WP_235067314.1">
    <property type="nucleotide sequence ID" value="NZ_JAKFGM010000002.1"/>
</dbReference>
<reference evidence="2" key="1">
    <citation type="submission" date="2022-01" db="EMBL/GenBank/DDBJ databases">
        <authorList>
            <person name="Jo J.-H."/>
            <person name="Im W.-T."/>
        </authorList>
    </citation>
    <scope>NUCLEOTIDE SEQUENCE</scope>
    <source>
        <strain evidence="2">G124</strain>
    </source>
</reference>
<protein>
    <submittedName>
        <fullName evidence="2">Pilus assembly protein TadG-related protein</fullName>
    </submittedName>
</protein>
<sequence>MMRRLFDIWGDKSAAVAPTVALSMLALIGAGGIAFDYARLATLDTELQQAADQSALAAATQLDRADGARERARDAITSDDKDRLAENLTRFANDSDADGTAVEIETITFCSEFDDSIQDNAAACEEVADGDAAGDSESRYVIVTTKVRAANYALTPIVGAFAGDVSATAVAGIESSICNVAPLLVCAPSDDFPTPEDVGKGIVMKTAGGNAWAPGNYGFLDFGNGNPAVLNALLGNGLNGCQNTDDNETEPGNKNATDAINTRMDVYAGSNKNDASNCVPSTGVACPAQDTRKDMTQDMTFEVRLSSTAAQPAGPNCGAAAGGNVNSGGKTSYASDFAQNGAARQFGRDTCHYTGSCPTAGGAQNFGDGNWDRAGYIAANHPGETAATIAAAIGGGASAGTLTRYQVYQWEIANMGSGKLDPLQIGTADVSSKLQGGNRTWTIVKKCAFNKPRFATVAATTVKDRRVLPIVAANCDNLKGKGSAFEDYVILRVFDIFLTEPSLQRTQAQVPGATISPVTDDKEIYGEVIGPAQPVGGSGGFQYYSRSRPYLVR</sequence>
<dbReference type="InterPro" id="IPR028087">
    <property type="entry name" value="Tad_N"/>
</dbReference>
<name>A0A9X1QMN1_9SPHN</name>
<dbReference type="Pfam" id="PF13400">
    <property type="entry name" value="Tad"/>
    <property type="match status" value="1"/>
</dbReference>
<proteinExistence type="predicted"/>
<dbReference type="Proteomes" id="UP001139410">
    <property type="component" value="Unassembled WGS sequence"/>
</dbReference>
<evidence type="ECO:0000313" key="3">
    <source>
        <dbReference type="Proteomes" id="UP001139410"/>
    </source>
</evidence>
<evidence type="ECO:0000313" key="2">
    <source>
        <dbReference type="EMBL" id="MCF2514817.1"/>
    </source>
</evidence>
<gene>
    <name evidence="2" type="ORF">LVY65_07040</name>
</gene>
<organism evidence="2 3">
    <name type="scientific">Sphingomonas cremea</name>
    <dbReference type="NCBI Taxonomy" id="2904799"/>
    <lineage>
        <taxon>Bacteria</taxon>
        <taxon>Pseudomonadati</taxon>
        <taxon>Pseudomonadota</taxon>
        <taxon>Alphaproteobacteria</taxon>
        <taxon>Sphingomonadales</taxon>
        <taxon>Sphingomonadaceae</taxon>
        <taxon>Sphingomonas</taxon>
    </lineage>
</organism>
<evidence type="ECO:0000259" key="1">
    <source>
        <dbReference type="Pfam" id="PF13400"/>
    </source>
</evidence>
<feature type="domain" description="Putative Flp pilus-assembly TadG-like N-terminal" evidence="1">
    <location>
        <begin position="16"/>
        <end position="60"/>
    </location>
</feature>
<dbReference type="EMBL" id="JAKFGM010000002">
    <property type="protein sequence ID" value="MCF2514817.1"/>
    <property type="molecule type" value="Genomic_DNA"/>
</dbReference>
<accession>A0A9X1QMN1</accession>